<keyword evidence="9" id="KW-1185">Reference proteome</keyword>
<evidence type="ECO:0000256" key="5">
    <source>
        <dbReference type="ARBA" id="ARBA00023004"/>
    </source>
</evidence>
<organism evidence="8 9">
    <name type="scientific">Bifiguratus adelaidae</name>
    <dbReference type="NCBI Taxonomy" id="1938954"/>
    <lineage>
        <taxon>Eukaryota</taxon>
        <taxon>Fungi</taxon>
        <taxon>Fungi incertae sedis</taxon>
        <taxon>Mucoromycota</taxon>
        <taxon>Mucoromycotina</taxon>
        <taxon>Endogonomycetes</taxon>
        <taxon>Endogonales</taxon>
        <taxon>Endogonales incertae sedis</taxon>
        <taxon>Bifiguratus</taxon>
    </lineage>
</organism>
<dbReference type="GO" id="GO:0005783">
    <property type="term" value="C:endoplasmic reticulum"/>
    <property type="evidence" value="ECO:0007669"/>
    <property type="project" value="UniProtKB-SubCell"/>
</dbReference>
<evidence type="ECO:0000256" key="3">
    <source>
        <dbReference type="ARBA" id="ARBA00022723"/>
    </source>
</evidence>
<evidence type="ECO:0000256" key="1">
    <source>
        <dbReference type="ARBA" id="ARBA00004240"/>
    </source>
</evidence>
<proteinExistence type="inferred from homology"/>
<keyword evidence="2" id="KW-0349">Heme</keyword>
<dbReference type="PANTHER" id="PTHR10281:SF72">
    <property type="entry name" value="NEUDESIN"/>
    <property type="match status" value="1"/>
</dbReference>
<evidence type="ECO:0000256" key="2">
    <source>
        <dbReference type="ARBA" id="ARBA00022617"/>
    </source>
</evidence>
<keyword evidence="4" id="KW-0256">Endoplasmic reticulum</keyword>
<dbReference type="SUPFAM" id="SSF55856">
    <property type="entry name" value="Cytochrome b5-like heme/steroid binding domain"/>
    <property type="match status" value="1"/>
</dbReference>
<dbReference type="GO" id="GO:0016020">
    <property type="term" value="C:membrane"/>
    <property type="evidence" value="ECO:0007669"/>
    <property type="project" value="TreeGrafter"/>
</dbReference>
<keyword evidence="3" id="KW-0479">Metal-binding</keyword>
<comment type="subcellular location">
    <subcellularLocation>
        <location evidence="1">Endoplasmic reticulum</location>
    </subcellularLocation>
</comment>
<evidence type="ECO:0000313" key="9">
    <source>
        <dbReference type="Proteomes" id="UP000242875"/>
    </source>
</evidence>
<dbReference type="EMBL" id="MVBO01000056">
    <property type="protein sequence ID" value="OZJ04034.1"/>
    <property type="molecule type" value="Genomic_DNA"/>
</dbReference>
<dbReference type="InterPro" id="IPR036400">
    <property type="entry name" value="Cyt_B5-like_heme/steroid_sf"/>
</dbReference>
<evidence type="ECO:0000313" key="8">
    <source>
        <dbReference type="EMBL" id="OZJ04034.1"/>
    </source>
</evidence>
<sequence>MDLVTLSTQLRKNPLNWLLSATLVYVLSTLYSTSTSTPPSLTHPDTIVFRDYTPRELAAFDGRQDGGRGRLMLAVNGQVYDASLGRNFYGPDGPYGNFAGRDASRGLAKNSFDLDMLSDVNGPIDKLEDLTGDEWESLRGWEMHFKNKYLLVGKLVENN</sequence>
<dbReference type="InterPro" id="IPR050577">
    <property type="entry name" value="MAPR/NEUFC/NENF-like"/>
</dbReference>
<name>A0A261Y0L0_9FUNG</name>
<dbReference type="GO" id="GO:0046872">
    <property type="term" value="F:metal ion binding"/>
    <property type="evidence" value="ECO:0007669"/>
    <property type="project" value="UniProtKB-KW"/>
</dbReference>
<gene>
    <name evidence="8" type="ORF">BZG36_03574</name>
</gene>
<dbReference type="SMART" id="SM01117">
    <property type="entry name" value="Cyt-b5"/>
    <property type="match status" value="1"/>
</dbReference>
<dbReference type="FunFam" id="3.10.120.10:FF:000003">
    <property type="entry name" value="membrane-associated progesterone receptor component 1"/>
    <property type="match status" value="1"/>
</dbReference>
<dbReference type="GO" id="GO:0020037">
    <property type="term" value="F:heme binding"/>
    <property type="evidence" value="ECO:0007669"/>
    <property type="project" value="UniProtKB-ARBA"/>
</dbReference>
<dbReference type="OrthoDB" id="547796at2759"/>
<dbReference type="AlphaFoldDB" id="A0A261Y0L0"/>
<dbReference type="Proteomes" id="UP000242875">
    <property type="component" value="Unassembled WGS sequence"/>
</dbReference>
<accession>A0A261Y0L0</accession>
<feature type="domain" description="Cytochrome b5 heme-binding" evidence="7">
    <location>
        <begin position="52"/>
        <end position="156"/>
    </location>
</feature>
<evidence type="ECO:0000259" key="7">
    <source>
        <dbReference type="SMART" id="SM01117"/>
    </source>
</evidence>
<protein>
    <recommendedName>
        <fullName evidence="7">Cytochrome b5 heme-binding domain-containing protein</fullName>
    </recommendedName>
</protein>
<evidence type="ECO:0000256" key="4">
    <source>
        <dbReference type="ARBA" id="ARBA00022824"/>
    </source>
</evidence>
<dbReference type="PANTHER" id="PTHR10281">
    <property type="entry name" value="MEMBRANE-ASSOCIATED PROGESTERONE RECEPTOR COMPONENT-RELATED"/>
    <property type="match status" value="1"/>
</dbReference>
<keyword evidence="5" id="KW-0408">Iron</keyword>
<dbReference type="Pfam" id="PF00173">
    <property type="entry name" value="Cyt-b5"/>
    <property type="match status" value="1"/>
</dbReference>
<evidence type="ECO:0000256" key="6">
    <source>
        <dbReference type="ARBA" id="ARBA00038357"/>
    </source>
</evidence>
<dbReference type="Gene3D" id="3.10.120.10">
    <property type="entry name" value="Cytochrome b5-like heme/steroid binding domain"/>
    <property type="match status" value="1"/>
</dbReference>
<dbReference type="InterPro" id="IPR001199">
    <property type="entry name" value="Cyt_B5-like_heme/steroid-bd"/>
</dbReference>
<comment type="caution">
    <text evidence="8">The sequence shown here is derived from an EMBL/GenBank/DDBJ whole genome shotgun (WGS) entry which is preliminary data.</text>
</comment>
<comment type="similarity">
    <text evidence="6">Belongs to the cytochrome b5 family. MAPR subfamily.</text>
</comment>
<reference evidence="8 9" key="1">
    <citation type="journal article" date="2017" name="Mycologia">
        <title>Bifiguratus adelaidae, gen. et sp. nov., a new member of Mucoromycotina in endophytic and soil-dwelling habitats.</title>
        <authorList>
            <person name="Torres-Cruz T.J."/>
            <person name="Billingsley Tobias T.L."/>
            <person name="Almatruk M."/>
            <person name="Hesse C."/>
            <person name="Kuske C.R."/>
            <person name="Desiro A."/>
            <person name="Benucci G.M."/>
            <person name="Bonito G."/>
            <person name="Stajich J.E."/>
            <person name="Dunlap C."/>
            <person name="Arnold A.E."/>
            <person name="Porras-Alfaro A."/>
        </authorList>
    </citation>
    <scope>NUCLEOTIDE SEQUENCE [LARGE SCALE GENOMIC DNA]</scope>
    <source>
        <strain evidence="8 9">AZ0501</strain>
    </source>
</reference>